<keyword evidence="1" id="KW-1133">Transmembrane helix</keyword>
<protein>
    <submittedName>
        <fullName evidence="2">Uncharacterized protein</fullName>
    </submittedName>
</protein>
<evidence type="ECO:0000256" key="1">
    <source>
        <dbReference type="SAM" id="Phobius"/>
    </source>
</evidence>
<reference evidence="3" key="1">
    <citation type="journal article" date="2019" name="Int. J. Syst. Evol. Microbiol.">
        <title>The Global Catalogue of Microorganisms (GCM) 10K type strain sequencing project: providing services to taxonomists for standard genome sequencing and annotation.</title>
        <authorList>
            <consortium name="The Broad Institute Genomics Platform"/>
            <consortium name="The Broad Institute Genome Sequencing Center for Infectious Disease"/>
            <person name="Wu L."/>
            <person name="Ma J."/>
        </authorList>
    </citation>
    <scope>NUCLEOTIDE SEQUENCE [LARGE SCALE GENOMIC DNA]</scope>
    <source>
        <strain evidence="3">KCTC 62195</strain>
    </source>
</reference>
<accession>A0ABV7AQ49</accession>
<dbReference type="EMBL" id="JBHRSJ010000009">
    <property type="protein sequence ID" value="MFC2971599.1"/>
    <property type="molecule type" value="Genomic_DNA"/>
</dbReference>
<sequence length="89" mass="10095">MAEVGLLWGMLCLLLLILTLSVLGLVVQSLRIHSLKERIAGNMACLCRQRDRILDLAHSNRELHAVLRGKTLRIEQLERQLILQKCPAD</sequence>
<gene>
    <name evidence="2" type="ORF">ACFOJE_05145</name>
</gene>
<keyword evidence="1" id="KW-0812">Transmembrane</keyword>
<name>A0ABV7AQ49_9GAMM</name>
<keyword evidence="1" id="KW-0472">Membrane</keyword>
<keyword evidence="3" id="KW-1185">Reference proteome</keyword>
<dbReference type="RefSeq" id="WP_377813211.1">
    <property type="nucleotide sequence ID" value="NZ_JBHRSJ010000009.1"/>
</dbReference>
<dbReference type="Proteomes" id="UP001595457">
    <property type="component" value="Unassembled WGS sequence"/>
</dbReference>
<feature type="transmembrane region" description="Helical" evidence="1">
    <location>
        <begin position="6"/>
        <end position="27"/>
    </location>
</feature>
<evidence type="ECO:0000313" key="3">
    <source>
        <dbReference type="Proteomes" id="UP001595457"/>
    </source>
</evidence>
<evidence type="ECO:0000313" key="2">
    <source>
        <dbReference type="EMBL" id="MFC2971599.1"/>
    </source>
</evidence>
<proteinExistence type="predicted"/>
<organism evidence="2 3">
    <name type="scientific">Azotobacter bryophylli</name>
    <dbReference type="NCBI Taxonomy" id="1986537"/>
    <lineage>
        <taxon>Bacteria</taxon>
        <taxon>Pseudomonadati</taxon>
        <taxon>Pseudomonadota</taxon>
        <taxon>Gammaproteobacteria</taxon>
        <taxon>Pseudomonadales</taxon>
        <taxon>Pseudomonadaceae</taxon>
        <taxon>Azotobacter</taxon>
    </lineage>
</organism>
<comment type="caution">
    <text evidence="2">The sequence shown here is derived from an EMBL/GenBank/DDBJ whole genome shotgun (WGS) entry which is preliminary data.</text>
</comment>